<dbReference type="PROSITE" id="PS50162">
    <property type="entry name" value="RECA_2"/>
    <property type="match status" value="1"/>
</dbReference>
<dbReference type="GO" id="GO:0016787">
    <property type="term" value="F:hydrolase activity"/>
    <property type="evidence" value="ECO:0007669"/>
    <property type="project" value="UniProtKB-KW"/>
</dbReference>
<keyword evidence="8" id="KW-0378">Hydrolase</keyword>
<dbReference type="GO" id="GO:0071140">
    <property type="term" value="P:resolution of mitotic recombination intermediates"/>
    <property type="evidence" value="ECO:0007669"/>
    <property type="project" value="TreeGrafter"/>
</dbReference>
<dbReference type="SUPFAM" id="SSF52540">
    <property type="entry name" value="P-loop containing nucleoside triphosphate hydrolases"/>
    <property type="match status" value="1"/>
</dbReference>
<dbReference type="InterPro" id="IPR020588">
    <property type="entry name" value="RecA_ATP-bd"/>
</dbReference>
<evidence type="ECO:0000256" key="3">
    <source>
        <dbReference type="ARBA" id="ARBA00022763"/>
    </source>
</evidence>
<dbReference type="Pfam" id="PF08423">
    <property type="entry name" value="Rad51"/>
    <property type="match status" value="1"/>
</dbReference>
<dbReference type="InterPro" id="IPR016467">
    <property type="entry name" value="DNA_recomb/repair_RecA-like"/>
</dbReference>
<sequence length="358" mass="39838">MDQVARRLGLYSKLEEVGSESPNDILIKTVGELQRLLNTGEAEILELFQAAATEVYPWKAQQQSISYHEAFAVATGNEVIDRILGGGFPFGSITEVVGESSSGKTQLCLQLCLSVQSPDISCQGAAVYLHSEGQFPTVRLDQLAQFYGHKYDMDPDALKRAIHTMYIRDREMQYRALCYQLPVLLARHKNIRVVVIDSISAPYRGDNTNKAEGRFDRVSEICEIGSRLKQLAHKYHVAVIVINQVSDTVVSATPGNNKNKNTNGNNGPPEALMANWMDFNLEGFNKSPLSLFWTSLTKKPVLGKSWETSITTRVRLARSIMTDVMRTRRALFVEFSPLVPRSGCEIVIDEGGVRGKIP</sequence>
<dbReference type="AlphaFoldDB" id="A0AAD5KVY6"/>
<keyword evidence="6" id="KW-0539">Nucleus</keyword>
<reference evidence="8" key="2">
    <citation type="submission" date="2023-02" db="EMBL/GenBank/DDBJ databases">
        <authorList>
            <consortium name="DOE Joint Genome Institute"/>
            <person name="Mondo S.J."/>
            <person name="Chang Y."/>
            <person name="Wang Y."/>
            <person name="Ahrendt S."/>
            <person name="Andreopoulos W."/>
            <person name="Barry K."/>
            <person name="Beard J."/>
            <person name="Benny G.L."/>
            <person name="Blankenship S."/>
            <person name="Bonito G."/>
            <person name="Cuomo C."/>
            <person name="Desiro A."/>
            <person name="Gervers K.A."/>
            <person name="Hundley H."/>
            <person name="Kuo A."/>
            <person name="LaButti K."/>
            <person name="Lang B.F."/>
            <person name="Lipzen A."/>
            <person name="O'Donnell K."/>
            <person name="Pangilinan J."/>
            <person name="Reynolds N."/>
            <person name="Sandor L."/>
            <person name="Smith M.W."/>
            <person name="Tsang A."/>
            <person name="Grigoriev I.V."/>
            <person name="Stajich J.E."/>
            <person name="Spatafora J.W."/>
        </authorList>
    </citation>
    <scope>NUCLEOTIDE SEQUENCE</scope>
    <source>
        <strain evidence="8">RSA 2281</strain>
    </source>
</reference>
<dbReference type="GO" id="GO:0061982">
    <property type="term" value="P:meiosis I cell cycle process"/>
    <property type="evidence" value="ECO:0007669"/>
    <property type="project" value="UniProtKB-ARBA"/>
</dbReference>
<evidence type="ECO:0000256" key="6">
    <source>
        <dbReference type="ARBA" id="ARBA00023242"/>
    </source>
</evidence>
<evidence type="ECO:0000256" key="4">
    <source>
        <dbReference type="ARBA" id="ARBA00022840"/>
    </source>
</evidence>
<keyword evidence="9" id="KW-1185">Reference proteome</keyword>
<dbReference type="GO" id="GO:0090656">
    <property type="term" value="P:t-circle formation"/>
    <property type="evidence" value="ECO:0007669"/>
    <property type="project" value="TreeGrafter"/>
</dbReference>
<keyword evidence="3" id="KW-0227">DNA damage</keyword>
<dbReference type="EMBL" id="JAIXMP010000002">
    <property type="protein sequence ID" value="KAI9276950.1"/>
    <property type="molecule type" value="Genomic_DNA"/>
</dbReference>
<dbReference type="GO" id="GO:0000722">
    <property type="term" value="P:telomere maintenance via recombination"/>
    <property type="evidence" value="ECO:0007669"/>
    <property type="project" value="TreeGrafter"/>
</dbReference>
<dbReference type="GO" id="GO:0033065">
    <property type="term" value="C:Rad51C-XRCC3 complex"/>
    <property type="evidence" value="ECO:0007669"/>
    <property type="project" value="TreeGrafter"/>
</dbReference>
<dbReference type="GO" id="GO:0005524">
    <property type="term" value="F:ATP binding"/>
    <property type="evidence" value="ECO:0007669"/>
    <property type="project" value="UniProtKB-KW"/>
</dbReference>
<dbReference type="GO" id="GO:0000400">
    <property type="term" value="F:four-way junction DNA binding"/>
    <property type="evidence" value="ECO:0007669"/>
    <property type="project" value="TreeGrafter"/>
</dbReference>
<dbReference type="InterPro" id="IPR047348">
    <property type="entry name" value="XRCC3-like_C"/>
</dbReference>
<keyword evidence="2" id="KW-0547">Nucleotide-binding</keyword>
<gene>
    <name evidence="8" type="ORF">BDA99DRAFT_554894</name>
</gene>
<dbReference type="GO" id="GO:0045003">
    <property type="term" value="P:double-strand break repair via synthesis-dependent strand annealing"/>
    <property type="evidence" value="ECO:0007669"/>
    <property type="project" value="TreeGrafter"/>
</dbReference>
<dbReference type="Gene3D" id="3.40.50.300">
    <property type="entry name" value="P-loop containing nucleotide triphosphate hydrolases"/>
    <property type="match status" value="1"/>
</dbReference>
<evidence type="ECO:0000259" key="7">
    <source>
        <dbReference type="PROSITE" id="PS50162"/>
    </source>
</evidence>
<dbReference type="InterPro" id="IPR027417">
    <property type="entry name" value="P-loop_NTPase"/>
</dbReference>
<organism evidence="8 9">
    <name type="scientific">Phascolomyces articulosus</name>
    <dbReference type="NCBI Taxonomy" id="60185"/>
    <lineage>
        <taxon>Eukaryota</taxon>
        <taxon>Fungi</taxon>
        <taxon>Fungi incertae sedis</taxon>
        <taxon>Mucoromycota</taxon>
        <taxon>Mucoromycotina</taxon>
        <taxon>Mucoromycetes</taxon>
        <taxon>Mucorales</taxon>
        <taxon>Lichtheimiaceae</taxon>
        <taxon>Phascolomyces</taxon>
    </lineage>
</organism>
<comment type="subcellular location">
    <subcellularLocation>
        <location evidence="1">Nucleus</location>
    </subcellularLocation>
</comment>
<evidence type="ECO:0000256" key="2">
    <source>
        <dbReference type="ARBA" id="ARBA00022741"/>
    </source>
</evidence>
<keyword evidence="4" id="KW-0067">ATP-binding</keyword>
<comment type="caution">
    <text evidence="8">The sequence shown here is derived from an EMBL/GenBank/DDBJ whole genome shotgun (WGS) entry which is preliminary data.</text>
</comment>
<name>A0AAD5KVY6_9FUNG</name>
<proteinExistence type="predicted"/>
<protein>
    <submittedName>
        <fullName evidence="8">P-loop containing nucleoside triphosphate hydrolase protein</fullName>
    </submittedName>
</protein>
<evidence type="ECO:0000256" key="1">
    <source>
        <dbReference type="ARBA" id="ARBA00004123"/>
    </source>
</evidence>
<evidence type="ECO:0000313" key="8">
    <source>
        <dbReference type="EMBL" id="KAI9276950.1"/>
    </source>
</evidence>
<dbReference type="PANTHER" id="PTHR46487">
    <property type="entry name" value="DNA REPAIR PROTEIN XRCC3"/>
    <property type="match status" value="1"/>
</dbReference>
<keyword evidence="5" id="KW-0234">DNA repair</keyword>
<dbReference type="Proteomes" id="UP001209540">
    <property type="component" value="Unassembled WGS sequence"/>
</dbReference>
<reference evidence="8" key="1">
    <citation type="journal article" date="2022" name="IScience">
        <title>Evolution of zygomycete secretomes and the origins of terrestrial fungal ecologies.</title>
        <authorList>
            <person name="Chang Y."/>
            <person name="Wang Y."/>
            <person name="Mondo S."/>
            <person name="Ahrendt S."/>
            <person name="Andreopoulos W."/>
            <person name="Barry K."/>
            <person name="Beard J."/>
            <person name="Benny G.L."/>
            <person name="Blankenship S."/>
            <person name="Bonito G."/>
            <person name="Cuomo C."/>
            <person name="Desiro A."/>
            <person name="Gervers K.A."/>
            <person name="Hundley H."/>
            <person name="Kuo A."/>
            <person name="LaButti K."/>
            <person name="Lang B.F."/>
            <person name="Lipzen A."/>
            <person name="O'Donnell K."/>
            <person name="Pangilinan J."/>
            <person name="Reynolds N."/>
            <person name="Sandor L."/>
            <person name="Smith M.E."/>
            <person name="Tsang A."/>
            <person name="Grigoriev I.V."/>
            <person name="Stajich J.E."/>
            <person name="Spatafora J.W."/>
        </authorList>
    </citation>
    <scope>NUCLEOTIDE SEQUENCE</scope>
    <source>
        <strain evidence="8">RSA 2281</strain>
    </source>
</reference>
<evidence type="ECO:0000313" key="9">
    <source>
        <dbReference type="Proteomes" id="UP001209540"/>
    </source>
</evidence>
<evidence type="ECO:0000256" key="5">
    <source>
        <dbReference type="ARBA" id="ARBA00023204"/>
    </source>
</evidence>
<dbReference type="PANTHER" id="PTHR46487:SF1">
    <property type="entry name" value="DNA REPAIR PROTEIN XRCC3"/>
    <property type="match status" value="1"/>
</dbReference>
<dbReference type="CDD" id="cd19491">
    <property type="entry name" value="XRCC3"/>
    <property type="match status" value="1"/>
</dbReference>
<feature type="domain" description="RecA family profile 1" evidence="7">
    <location>
        <begin position="69"/>
        <end position="245"/>
    </location>
</feature>
<dbReference type="GO" id="GO:0005657">
    <property type="term" value="C:replication fork"/>
    <property type="evidence" value="ECO:0007669"/>
    <property type="project" value="TreeGrafter"/>
</dbReference>
<accession>A0AAD5KVY6</accession>
<dbReference type="PIRSF" id="PIRSF005856">
    <property type="entry name" value="Rad51"/>
    <property type="match status" value="1"/>
</dbReference>
<dbReference type="GO" id="GO:0140664">
    <property type="term" value="F:ATP-dependent DNA damage sensor activity"/>
    <property type="evidence" value="ECO:0007669"/>
    <property type="project" value="InterPro"/>
</dbReference>
<dbReference type="InterPro" id="IPR013632">
    <property type="entry name" value="Rad51_C"/>
</dbReference>